<keyword evidence="4" id="KW-0812">Transmembrane</keyword>
<evidence type="ECO:0000256" key="7">
    <source>
        <dbReference type="ARBA" id="ARBA00023237"/>
    </source>
</evidence>
<sequence>MRKTALALLIFSNLANASGTLMQEATYANAGTAGAGDGVYTETATAAYTNPATMSHMGESKTTVNTMILDLHMDYKPTDNNGSGSAHTIMPSVGIFHVTQLNEDVHLGLMFGSIGGTAVDYGNDWEGAIGLDEALVTAVQFNPALSFKVTEKVSVGIGAQLNYGILEVKTSGFETDMDGDFAWGFNAGAMYKEDNWSVGLSYRSKLEHEFDVDATTYDMTGPLGGTIEGQTGQVGTDLIFPTIVDLSVSYNINPQLALLSSVQFHKWSDYSETPIYNDAVNSRPLIPQGVTRDWDDVWKFALGTDYQLNANWALKAGFSYETSPQDDPTKQWVDLPVGEQYRYSVGASTHWDDVRIDMFYEFADLGSVDIDRNVARINGSFDGHIHFIGANITF</sequence>
<name>A0AA86XJ04_9VIBR</name>
<comment type="caution">
    <text evidence="9">The sequence shown here is derived from an EMBL/GenBank/DDBJ whole genome shotgun (WGS) entry which is preliminary data.</text>
</comment>
<evidence type="ECO:0000256" key="4">
    <source>
        <dbReference type="ARBA" id="ARBA00022692"/>
    </source>
</evidence>
<dbReference type="Gene3D" id="2.40.160.60">
    <property type="entry name" value="Outer membrane protein transport protein (OMPP1/FadL/TodX)"/>
    <property type="match status" value="1"/>
</dbReference>
<keyword evidence="10" id="KW-1185">Reference proteome</keyword>
<evidence type="ECO:0000256" key="5">
    <source>
        <dbReference type="ARBA" id="ARBA00022729"/>
    </source>
</evidence>
<comment type="subcellular location">
    <subcellularLocation>
        <location evidence="1">Cell outer membrane</location>
        <topology evidence="1">Multi-pass membrane protein</topology>
    </subcellularLocation>
</comment>
<reference evidence="9 10" key="1">
    <citation type="submission" date="2014-06" db="EMBL/GenBank/DDBJ databases">
        <authorList>
            <person name="Le Roux F."/>
        </authorList>
    </citation>
    <scope>NUCLEOTIDE SEQUENCE [LARGE SCALE GENOMIC DNA]</scope>
    <source>
        <strain evidence="9 10">J2-31</strain>
    </source>
</reference>
<dbReference type="GO" id="GO:0015483">
    <property type="term" value="F:long-chain fatty acid transporting porin activity"/>
    <property type="evidence" value="ECO:0007669"/>
    <property type="project" value="TreeGrafter"/>
</dbReference>
<dbReference type="GO" id="GO:0009279">
    <property type="term" value="C:cell outer membrane"/>
    <property type="evidence" value="ECO:0007669"/>
    <property type="project" value="UniProtKB-SubCell"/>
</dbReference>
<evidence type="ECO:0000313" key="9">
    <source>
        <dbReference type="EMBL" id="CDT47541.1"/>
    </source>
</evidence>
<dbReference type="Proteomes" id="UP000041625">
    <property type="component" value="Unassembled WGS sequence"/>
</dbReference>
<dbReference type="RefSeq" id="WP_050649704.1">
    <property type="nucleotide sequence ID" value="NZ_LK933858.1"/>
</dbReference>
<evidence type="ECO:0000256" key="1">
    <source>
        <dbReference type="ARBA" id="ARBA00004571"/>
    </source>
</evidence>
<dbReference type="PANTHER" id="PTHR35093:SF8">
    <property type="entry name" value="OUTER MEMBRANE PROTEIN NMB0088-RELATED"/>
    <property type="match status" value="1"/>
</dbReference>
<dbReference type="Pfam" id="PF03349">
    <property type="entry name" value="Toluene_X"/>
    <property type="match status" value="1"/>
</dbReference>
<dbReference type="SUPFAM" id="SSF56935">
    <property type="entry name" value="Porins"/>
    <property type="match status" value="1"/>
</dbReference>
<evidence type="ECO:0000313" key="10">
    <source>
        <dbReference type="Proteomes" id="UP000041625"/>
    </source>
</evidence>
<dbReference type="AlphaFoldDB" id="A0AA86XJ04"/>
<organism evidence="9 10">
    <name type="scientific">Vibrio coralliirubri</name>
    <dbReference type="NCBI Taxonomy" id="1516159"/>
    <lineage>
        <taxon>Bacteria</taxon>
        <taxon>Pseudomonadati</taxon>
        <taxon>Pseudomonadota</taxon>
        <taxon>Gammaproteobacteria</taxon>
        <taxon>Vibrionales</taxon>
        <taxon>Vibrionaceae</taxon>
        <taxon>Vibrio</taxon>
    </lineage>
</organism>
<accession>A0AA86XJ04</accession>
<keyword evidence="3" id="KW-1134">Transmembrane beta strand</keyword>
<evidence type="ECO:0000256" key="8">
    <source>
        <dbReference type="SAM" id="SignalP"/>
    </source>
</evidence>
<keyword evidence="7" id="KW-0998">Cell outer membrane</keyword>
<proteinExistence type="inferred from homology"/>
<comment type="similarity">
    <text evidence="2">Belongs to the OmpP1/FadL family.</text>
</comment>
<evidence type="ECO:0000256" key="6">
    <source>
        <dbReference type="ARBA" id="ARBA00023136"/>
    </source>
</evidence>
<protein>
    <submittedName>
        <fullName evidence="9">Long-chain fatty acid transport protein</fullName>
    </submittedName>
</protein>
<dbReference type="EMBL" id="CCKJ01000002">
    <property type="protein sequence ID" value="CDT47541.1"/>
    <property type="molecule type" value="Genomic_DNA"/>
</dbReference>
<evidence type="ECO:0000256" key="3">
    <source>
        <dbReference type="ARBA" id="ARBA00022452"/>
    </source>
</evidence>
<gene>
    <name evidence="9" type="ORF">VCR31J2_100020</name>
</gene>
<keyword evidence="5 8" id="KW-0732">Signal</keyword>
<dbReference type="PANTHER" id="PTHR35093">
    <property type="entry name" value="OUTER MEMBRANE PROTEIN NMB0088-RELATED"/>
    <property type="match status" value="1"/>
</dbReference>
<feature type="signal peptide" evidence="8">
    <location>
        <begin position="1"/>
        <end position="17"/>
    </location>
</feature>
<feature type="chain" id="PRO_5041681148" evidence="8">
    <location>
        <begin position="18"/>
        <end position="394"/>
    </location>
</feature>
<evidence type="ECO:0000256" key="2">
    <source>
        <dbReference type="ARBA" id="ARBA00008163"/>
    </source>
</evidence>
<dbReference type="InterPro" id="IPR005017">
    <property type="entry name" value="OMPP1/FadL/TodX"/>
</dbReference>
<keyword evidence="6" id="KW-0472">Membrane</keyword>